<accession>A0A2H0B5A9</accession>
<dbReference type="AlphaFoldDB" id="A0A2H0B5A9"/>
<dbReference type="InterPro" id="IPR035901">
    <property type="entry name" value="GIY-YIG_endonuc_sf"/>
</dbReference>
<comment type="caution">
    <text evidence="2">The sequence shown here is derived from an EMBL/GenBank/DDBJ whole genome shotgun (WGS) entry which is preliminary data.</text>
</comment>
<reference evidence="2 3" key="1">
    <citation type="submission" date="2017-09" db="EMBL/GenBank/DDBJ databases">
        <title>Depth-based differentiation of microbial function through sediment-hosted aquifers and enrichment of novel symbionts in the deep terrestrial subsurface.</title>
        <authorList>
            <person name="Probst A.J."/>
            <person name="Ladd B."/>
            <person name="Jarett J.K."/>
            <person name="Geller-Mcgrath D.E."/>
            <person name="Sieber C.M."/>
            <person name="Emerson J.B."/>
            <person name="Anantharaman K."/>
            <person name="Thomas B.C."/>
            <person name="Malmstrom R."/>
            <person name="Stieglmeier M."/>
            <person name="Klingl A."/>
            <person name="Woyke T."/>
            <person name="Ryan C.M."/>
            <person name="Banfield J.F."/>
        </authorList>
    </citation>
    <scope>NUCLEOTIDE SEQUENCE [LARGE SCALE GENOMIC DNA]</scope>
    <source>
        <strain evidence="2">CG23_combo_of_CG06-09_8_20_14_all_34_8</strain>
    </source>
</reference>
<dbReference type="Pfam" id="PF01541">
    <property type="entry name" value="GIY-YIG"/>
    <property type="match status" value="1"/>
</dbReference>
<dbReference type="EMBL" id="PCSR01000103">
    <property type="protein sequence ID" value="PIP52811.1"/>
    <property type="molecule type" value="Genomic_DNA"/>
</dbReference>
<dbReference type="InterPro" id="IPR000305">
    <property type="entry name" value="GIY-YIG_endonuc"/>
</dbReference>
<proteinExistence type="predicted"/>
<protein>
    <recommendedName>
        <fullName evidence="1">GIY-YIG domain-containing protein</fullName>
    </recommendedName>
</protein>
<sequence>MQAMVFQGKIHDVWRSRIVVNCARPKGIPLGPWKAFMDYFLYILRSLDNLHWYIGSTNNIKKRLGYHNRGNSKATKFYKP</sequence>
<organism evidence="2 3">
    <name type="scientific">Candidatus Beckwithbacteria bacterium CG23_combo_of_CG06-09_8_20_14_all_34_8</name>
    <dbReference type="NCBI Taxonomy" id="1974497"/>
    <lineage>
        <taxon>Bacteria</taxon>
        <taxon>Candidatus Beckwithiibacteriota</taxon>
    </lineage>
</organism>
<dbReference type="Proteomes" id="UP000229459">
    <property type="component" value="Unassembled WGS sequence"/>
</dbReference>
<feature type="domain" description="GIY-YIG" evidence="1">
    <location>
        <begin position="37"/>
        <end position="80"/>
    </location>
</feature>
<evidence type="ECO:0000259" key="1">
    <source>
        <dbReference type="PROSITE" id="PS50164"/>
    </source>
</evidence>
<dbReference type="PROSITE" id="PS50164">
    <property type="entry name" value="GIY_YIG"/>
    <property type="match status" value="1"/>
</dbReference>
<evidence type="ECO:0000313" key="3">
    <source>
        <dbReference type="Proteomes" id="UP000229459"/>
    </source>
</evidence>
<name>A0A2H0B5A9_9BACT</name>
<feature type="non-terminal residue" evidence="2">
    <location>
        <position position="80"/>
    </location>
</feature>
<dbReference type="SUPFAM" id="SSF82771">
    <property type="entry name" value="GIY-YIG endonuclease"/>
    <property type="match status" value="1"/>
</dbReference>
<gene>
    <name evidence="2" type="ORF">COX08_04360</name>
</gene>
<dbReference type="Gene3D" id="3.40.1440.10">
    <property type="entry name" value="GIY-YIG endonuclease"/>
    <property type="match status" value="1"/>
</dbReference>
<evidence type="ECO:0000313" key="2">
    <source>
        <dbReference type="EMBL" id="PIP52811.1"/>
    </source>
</evidence>